<dbReference type="PANTHER" id="PTHR36204:SF1">
    <property type="entry name" value="N-ACETYLMANNOSAMINE-6-PHOSPHATE 2-EPIMERASE-RELATED"/>
    <property type="match status" value="1"/>
</dbReference>
<keyword evidence="6" id="KW-0119">Carbohydrate metabolism</keyword>
<organism evidence="7 8">
    <name type="scientific">Tunturiibacter gelidiferens</name>
    <dbReference type="NCBI Taxonomy" id="3069689"/>
    <lineage>
        <taxon>Bacteria</taxon>
        <taxon>Pseudomonadati</taxon>
        <taxon>Acidobacteriota</taxon>
        <taxon>Terriglobia</taxon>
        <taxon>Terriglobales</taxon>
        <taxon>Acidobacteriaceae</taxon>
        <taxon>Tunturiibacter</taxon>
    </lineage>
</organism>
<accession>A0A9X0QAI2</accession>
<comment type="caution">
    <text evidence="7">The sequence shown here is derived from an EMBL/GenBank/DDBJ whole genome shotgun (WGS) entry which is preliminary data.</text>
</comment>
<dbReference type="Proteomes" id="UP000535182">
    <property type="component" value="Unassembled WGS sequence"/>
</dbReference>
<dbReference type="CDD" id="cd04729">
    <property type="entry name" value="NanE"/>
    <property type="match status" value="1"/>
</dbReference>
<dbReference type="Gene3D" id="3.20.20.70">
    <property type="entry name" value="Aldolase class I"/>
    <property type="match status" value="1"/>
</dbReference>
<dbReference type="InterPro" id="IPR011060">
    <property type="entry name" value="RibuloseP-bd_barrel"/>
</dbReference>
<evidence type="ECO:0000256" key="2">
    <source>
        <dbReference type="ARBA" id="ARBA00002147"/>
    </source>
</evidence>
<comment type="catalytic activity">
    <reaction evidence="1">
        <text>an N-acyl-D-glucosamine 6-phosphate = an N-acyl-D-mannosamine 6-phosphate</text>
        <dbReference type="Rhea" id="RHEA:23932"/>
        <dbReference type="ChEBI" id="CHEBI:57599"/>
        <dbReference type="ChEBI" id="CHEBI:57666"/>
        <dbReference type="EC" id="5.1.3.9"/>
    </reaction>
</comment>
<keyword evidence="8" id="KW-1185">Reference proteome</keyword>
<reference evidence="7 8" key="1">
    <citation type="submission" date="2020-08" db="EMBL/GenBank/DDBJ databases">
        <title>Genomic Encyclopedia of Type Strains, Phase IV (KMG-V): Genome sequencing to study the core and pangenomes of soil and plant-associated prokaryotes.</title>
        <authorList>
            <person name="Whitman W."/>
        </authorList>
    </citation>
    <scope>NUCLEOTIDE SEQUENCE [LARGE SCALE GENOMIC DNA]</scope>
    <source>
        <strain evidence="7 8">X5P2</strain>
    </source>
</reference>
<dbReference type="AlphaFoldDB" id="A0A9X0QAI2"/>
<dbReference type="Pfam" id="PF04131">
    <property type="entry name" value="NanE"/>
    <property type="match status" value="1"/>
</dbReference>
<dbReference type="GO" id="GO:0019262">
    <property type="term" value="P:N-acetylneuraminate catabolic process"/>
    <property type="evidence" value="ECO:0007669"/>
    <property type="project" value="TreeGrafter"/>
</dbReference>
<proteinExistence type="predicted"/>
<dbReference type="SUPFAM" id="SSF51366">
    <property type="entry name" value="Ribulose-phoshate binding barrel"/>
    <property type="match status" value="1"/>
</dbReference>
<comment type="pathway">
    <text evidence="3">Amino-sugar metabolism; N-acetylneuraminate degradation; D-fructose 6-phosphate from N-acetylneuraminate: step 3/5.</text>
</comment>
<dbReference type="InterPro" id="IPR013785">
    <property type="entry name" value="Aldolase_TIM"/>
</dbReference>
<dbReference type="InterPro" id="IPR007260">
    <property type="entry name" value="NanE"/>
</dbReference>
<name>A0A9X0QAI2_9BACT</name>
<evidence type="ECO:0000313" key="7">
    <source>
        <dbReference type="EMBL" id="MBB5326599.1"/>
    </source>
</evidence>
<protein>
    <recommendedName>
        <fullName evidence="4">N-acylglucosamine-6-phosphate 2-epimerase</fullName>
        <ecNumber evidence="4">5.1.3.9</ecNumber>
    </recommendedName>
</protein>
<gene>
    <name evidence="7" type="ORF">HDF14_000193</name>
</gene>
<dbReference type="GO" id="GO:0047465">
    <property type="term" value="F:N-acylglucosamine-6-phosphate 2-epimerase activity"/>
    <property type="evidence" value="ECO:0007669"/>
    <property type="project" value="UniProtKB-EC"/>
</dbReference>
<dbReference type="GO" id="GO:0005829">
    <property type="term" value="C:cytosol"/>
    <property type="evidence" value="ECO:0007669"/>
    <property type="project" value="TreeGrafter"/>
</dbReference>
<evidence type="ECO:0000313" key="8">
    <source>
        <dbReference type="Proteomes" id="UP000535182"/>
    </source>
</evidence>
<dbReference type="RefSeq" id="WP_183972667.1">
    <property type="nucleotide sequence ID" value="NZ_JACHEB010000001.1"/>
</dbReference>
<keyword evidence="5 7" id="KW-0413">Isomerase</keyword>
<dbReference type="PANTHER" id="PTHR36204">
    <property type="entry name" value="N-ACETYLMANNOSAMINE-6-PHOSPHATE 2-EPIMERASE-RELATED"/>
    <property type="match status" value="1"/>
</dbReference>
<evidence type="ECO:0000256" key="5">
    <source>
        <dbReference type="ARBA" id="ARBA00023235"/>
    </source>
</evidence>
<evidence type="ECO:0000256" key="6">
    <source>
        <dbReference type="ARBA" id="ARBA00023277"/>
    </source>
</evidence>
<sequence>MSQASNASFNSPFQQLHGRIVVSCQADAGDPLDNLDTLTRIATSVLRGGAGGLRAEGVTSIAAFRSLTQLPIIGIIKTYDHNGDVYITPNFRSAKAISDAGADIIALDCTARRLTSPEPWTELVPRIHAELNRPVLADIASLEDALAAQRAGADAVATTLYGYTAETAGIRTPSWPLLQSLVAHLTIPVLLEGHITNPPDALHALALGAISVVVGSAITRPESITNRFVEAMRQKDLQFSSGQAVNAV</sequence>
<evidence type="ECO:0000256" key="3">
    <source>
        <dbReference type="ARBA" id="ARBA00005081"/>
    </source>
</evidence>
<dbReference type="EMBL" id="JACHEB010000001">
    <property type="protein sequence ID" value="MBB5326599.1"/>
    <property type="molecule type" value="Genomic_DNA"/>
</dbReference>
<dbReference type="NCBIfam" id="NF002231">
    <property type="entry name" value="PRK01130.1"/>
    <property type="match status" value="1"/>
</dbReference>
<evidence type="ECO:0000256" key="1">
    <source>
        <dbReference type="ARBA" id="ARBA00000056"/>
    </source>
</evidence>
<evidence type="ECO:0000256" key="4">
    <source>
        <dbReference type="ARBA" id="ARBA00013180"/>
    </source>
</evidence>
<dbReference type="EC" id="5.1.3.9" evidence="4"/>
<dbReference type="GO" id="GO:0006053">
    <property type="term" value="P:N-acetylmannosamine catabolic process"/>
    <property type="evidence" value="ECO:0007669"/>
    <property type="project" value="TreeGrafter"/>
</dbReference>
<comment type="function">
    <text evidence="2">Converts N-acetylmannosamine-6-phosphate (ManNAc-6-P) to N-acetylglucosamine-6-phosphate (GlcNAc-6-P).</text>
</comment>